<keyword evidence="5" id="KW-1185">Reference proteome</keyword>
<evidence type="ECO:0000313" key="4">
    <source>
        <dbReference type="EMBL" id="MCQ8774299.1"/>
    </source>
</evidence>
<keyword evidence="2" id="KW-0378">Hydrolase</keyword>
<dbReference type="GO" id="GO:0016787">
    <property type="term" value="F:hydrolase activity"/>
    <property type="evidence" value="ECO:0007669"/>
    <property type="project" value="UniProtKB-KW"/>
</dbReference>
<comment type="caution">
    <text evidence="4">The sequence shown here is derived from an EMBL/GenBank/DDBJ whole genome shotgun (WGS) entry which is preliminary data.</text>
</comment>
<gene>
    <name evidence="4" type="ORF">NQU55_31725</name>
</gene>
<accession>A0A9X2RQK7</accession>
<protein>
    <submittedName>
        <fullName evidence="4">NUDIX domain-containing protein</fullName>
    </submittedName>
</protein>
<feature type="domain" description="Nudix hydrolase" evidence="3">
    <location>
        <begin position="5"/>
        <end position="138"/>
    </location>
</feature>
<evidence type="ECO:0000259" key="3">
    <source>
        <dbReference type="PROSITE" id="PS51462"/>
    </source>
</evidence>
<dbReference type="EMBL" id="JANIID010000041">
    <property type="protein sequence ID" value="MCQ8774299.1"/>
    <property type="molecule type" value="Genomic_DNA"/>
</dbReference>
<organism evidence="4 5">
    <name type="scientific">Streptomyces telluris</name>
    <dbReference type="NCBI Taxonomy" id="2720021"/>
    <lineage>
        <taxon>Bacteria</taxon>
        <taxon>Bacillati</taxon>
        <taxon>Actinomycetota</taxon>
        <taxon>Actinomycetes</taxon>
        <taxon>Kitasatosporales</taxon>
        <taxon>Streptomycetaceae</taxon>
        <taxon>Streptomyces</taxon>
    </lineage>
</organism>
<dbReference type="InterPro" id="IPR015797">
    <property type="entry name" value="NUDIX_hydrolase-like_dom_sf"/>
</dbReference>
<reference evidence="4" key="1">
    <citation type="submission" date="2022-06" db="EMBL/GenBank/DDBJ databases">
        <title>WGS of actinobacteria.</title>
        <authorList>
            <person name="Thawai C."/>
        </authorList>
    </citation>
    <scope>NUCLEOTIDE SEQUENCE</scope>
    <source>
        <strain evidence="4">AA8</strain>
    </source>
</reference>
<name>A0A9X2RQK7_9ACTN</name>
<dbReference type="PANTHER" id="PTHR43046:SF14">
    <property type="entry name" value="MUTT_NUDIX FAMILY PROTEIN"/>
    <property type="match status" value="1"/>
</dbReference>
<dbReference type="SUPFAM" id="SSF55811">
    <property type="entry name" value="Nudix"/>
    <property type="match status" value="1"/>
</dbReference>
<evidence type="ECO:0000256" key="2">
    <source>
        <dbReference type="ARBA" id="ARBA00022801"/>
    </source>
</evidence>
<proteinExistence type="predicted"/>
<dbReference type="PROSITE" id="PS51462">
    <property type="entry name" value="NUDIX"/>
    <property type="match status" value="1"/>
</dbReference>
<dbReference type="RefSeq" id="WP_256791607.1">
    <property type="nucleotide sequence ID" value="NZ_JANIID010000041.1"/>
</dbReference>
<dbReference type="AlphaFoldDB" id="A0A9X2RQK7"/>
<dbReference type="PANTHER" id="PTHR43046">
    <property type="entry name" value="GDP-MANNOSE MANNOSYL HYDROLASE"/>
    <property type="match status" value="1"/>
</dbReference>
<evidence type="ECO:0000313" key="5">
    <source>
        <dbReference type="Proteomes" id="UP001142374"/>
    </source>
</evidence>
<dbReference type="Pfam" id="PF00293">
    <property type="entry name" value="NUDIX"/>
    <property type="match status" value="1"/>
</dbReference>
<dbReference type="Proteomes" id="UP001142374">
    <property type="component" value="Unassembled WGS sequence"/>
</dbReference>
<evidence type="ECO:0000256" key="1">
    <source>
        <dbReference type="ARBA" id="ARBA00001946"/>
    </source>
</evidence>
<dbReference type="Gene3D" id="3.90.79.10">
    <property type="entry name" value="Nucleoside Triphosphate Pyrophosphohydrolase"/>
    <property type="match status" value="1"/>
</dbReference>
<comment type="cofactor">
    <cofactor evidence="1">
        <name>Mg(2+)</name>
        <dbReference type="ChEBI" id="CHEBI:18420"/>
    </cofactor>
</comment>
<sequence length="149" mass="16874">MSFQPNIVGAHLVFENKGHVLLGLRTPDALFAANVWHVPAGHVEWESARACAVREAEEELGITVAEPDLELVHAVHLLDAGDAEAVPRLQLFFRVHRWHGEPQLMEPDRCVEWRWWPLHALPEPTVEYTVAALEGIAHGWPYTDVGWIR</sequence>
<dbReference type="CDD" id="cd04683">
    <property type="entry name" value="NUDIX_Hydrolase"/>
    <property type="match status" value="1"/>
</dbReference>
<dbReference type="InterPro" id="IPR000086">
    <property type="entry name" value="NUDIX_hydrolase_dom"/>
</dbReference>